<sequence>MARRTKVAAEKTREQILDAAELCFRDVGVARTTLQMVAARAGCTRGAIYWHFNKKHQLLRQVIERSPMRFIAELETIAYGNVPESVESVRRCLLRSLSDLQGDRHLRNVIEIMLFRGECPTEMRGEFAPGKEGADKLMLWLRHIFESGKLHGEITTPVRAQTLACLVYFVFCGALKNCILMPKNSWTIEEGIIALDILFDIIGADVRIQYE</sequence>
<organism evidence="4 6">
    <name type="scientific">Brenneria nigrifluens DSM 30175 = ATCC 13028</name>
    <dbReference type="NCBI Taxonomy" id="1121120"/>
    <lineage>
        <taxon>Bacteria</taxon>
        <taxon>Pseudomonadati</taxon>
        <taxon>Pseudomonadota</taxon>
        <taxon>Gammaproteobacteria</taxon>
        <taxon>Enterobacterales</taxon>
        <taxon>Pectobacteriaceae</taxon>
        <taxon>Brenneria</taxon>
    </lineage>
</organism>
<dbReference type="Proteomes" id="UP000303847">
    <property type="component" value="Chromosome"/>
</dbReference>
<feature type="DNA-binding region" description="H-T-H motif" evidence="2">
    <location>
        <begin position="33"/>
        <end position="52"/>
    </location>
</feature>
<dbReference type="GO" id="GO:0003677">
    <property type="term" value="F:DNA binding"/>
    <property type="evidence" value="ECO:0007669"/>
    <property type="project" value="UniProtKB-UniRule"/>
</dbReference>
<evidence type="ECO:0000313" key="4">
    <source>
        <dbReference type="EMBL" id="PWC24135.1"/>
    </source>
</evidence>
<accession>A0A2U1UR31</accession>
<name>A0A2U1UR31_9GAMM</name>
<dbReference type="PROSITE" id="PS50977">
    <property type="entry name" value="HTH_TETR_2"/>
    <property type="match status" value="1"/>
</dbReference>
<evidence type="ECO:0000313" key="5">
    <source>
        <dbReference type="EMBL" id="QCR05327.1"/>
    </source>
</evidence>
<reference evidence="5 7" key="2">
    <citation type="submission" date="2018-11" db="EMBL/GenBank/DDBJ databases">
        <title>Genome sequences of Brenneria nigrifluens and Brenneria rubrifaciens.</title>
        <authorList>
            <person name="Poret-Peterson A.T."/>
            <person name="McClean A.E."/>
            <person name="Kluepfel D.A."/>
        </authorList>
    </citation>
    <scope>NUCLEOTIDE SEQUENCE [LARGE SCALE GENOMIC DNA]</scope>
    <source>
        <strain evidence="5 7">ATCC 13028</strain>
    </source>
</reference>
<dbReference type="Pfam" id="PF00440">
    <property type="entry name" value="TetR_N"/>
    <property type="match status" value="1"/>
</dbReference>
<dbReference type="InterPro" id="IPR009057">
    <property type="entry name" value="Homeodomain-like_sf"/>
</dbReference>
<protein>
    <submittedName>
        <fullName evidence="4">TetR family transcriptional regulator</fullName>
    </submittedName>
</protein>
<dbReference type="InterPro" id="IPR050624">
    <property type="entry name" value="HTH-type_Tx_Regulator"/>
</dbReference>
<dbReference type="Proteomes" id="UP000295985">
    <property type="component" value="Unassembled WGS sequence"/>
</dbReference>
<evidence type="ECO:0000313" key="6">
    <source>
        <dbReference type="Proteomes" id="UP000295985"/>
    </source>
</evidence>
<dbReference type="Gene3D" id="1.10.357.10">
    <property type="entry name" value="Tetracycline Repressor, domain 2"/>
    <property type="match status" value="1"/>
</dbReference>
<dbReference type="AlphaFoldDB" id="A0A2U1UR31"/>
<keyword evidence="1 2" id="KW-0238">DNA-binding</keyword>
<proteinExistence type="predicted"/>
<keyword evidence="7" id="KW-1185">Reference proteome</keyword>
<evidence type="ECO:0000313" key="7">
    <source>
        <dbReference type="Proteomes" id="UP000303847"/>
    </source>
</evidence>
<dbReference type="InterPro" id="IPR001647">
    <property type="entry name" value="HTH_TetR"/>
</dbReference>
<dbReference type="SUPFAM" id="SSF46689">
    <property type="entry name" value="Homeodomain-like"/>
    <property type="match status" value="1"/>
</dbReference>
<evidence type="ECO:0000256" key="2">
    <source>
        <dbReference type="PROSITE-ProRule" id="PRU00335"/>
    </source>
</evidence>
<dbReference type="RefSeq" id="WP_009113610.1">
    <property type="nucleotide sequence ID" value="NZ_CP034036.1"/>
</dbReference>
<dbReference type="PANTHER" id="PTHR43479:SF11">
    <property type="entry name" value="ACREF_ENVCD OPERON REPRESSOR-RELATED"/>
    <property type="match status" value="1"/>
</dbReference>
<feature type="domain" description="HTH tetR-type" evidence="3">
    <location>
        <begin position="10"/>
        <end position="70"/>
    </location>
</feature>
<reference evidence="4 6" key="1">
    <citation type="submission" date="2018-04" db="EMBL/GenBank/DDBJ databases">
        <title>Brenneria corticis sp.nov.</title>
        <authorList>
            <person name="Li Y."/>
        </authorList>
    </citation>
    <scope>NUCLEOTIDE SEQUENCE [LARGE SCALE GENOMIC DNA]</scope>
    <source>
        <strain evidence="4 6">LMG 2694</strain>
    </source>
</reference>
<dbReference type="EMBL" id="CP034036">
    <property type="protein sequence ID" value="QCR05327.1"/>
    <property type="molecule type" value="Genomic_DNA"/>
</dbReference>
<dbReference type="PRINTS" id="PR00455">
    <property type="entry name" value="HTHTETR"/>
</dbReference>
<evidence type="ECO:0000259" key="3">
    <source>
        <dbReference type="PROSITE" id="PS50977"/>
    </source>
</evidence>
<gene>
    <name evidence="4" type="ORF">DDT54_11310</name>
    <name evidence="5" type="ORF">EH206_14705</name>
</gene>
<dbReference type="OrthoDB" id="5816932at2"/>
<dbReference type="PANTHER" id="PTHR43479">
    <property type="entry name" value="ACREF/ENVCD OPERON REPRESSOR-RELATED"/>
    <property type="match status" value="1"/>
</dbReference>
<dbReference type="EMBL" id="QDKK01000016">
    <property type="protein sequence ID" value="PWC24135.1"/>
    <property type="molecule type" value="Genomic_DNA"/>
</dbReference>
<evidence type="ECO:0000256" key="1">
    <source>
        <dbReference type="ARBA" id="ARBA00023125"/>
    </source>
</evidence>